<dbReference type="Pfam" id="PF01163">
    <property type="entry name" value="RIO1"/>
    <property type="match status" value="1"/>
</dbReference>
<feature type="domain" description="RIO kinase" evidence="16">
    <location>
        <begin position="65"/>
        <end position="289"/>
    </location>
</feature>
<dbReference type="Pfam" id="PF09202">
    <property type="entry name" value="Rio2_N"/>
    <property type="match status" value="1"/>
</dbReference>
<comment type="cofactor">
    <cofactor evidence="1">
        <name>Mg(2+)</name>
        <dbReference type="ChEBI" id="CHEBI:18420"/>
    </cofactor>
</comment>
<dbReference type="PANTHER" id="PTHR45852">
    <property type="entry name" value="SER/THR-PROTEIN KINASE RIO2"/>
    <property type="match status" value="1"/>
</dbReference>
<dbReference type="FunFam" id="1.10.10.10:FF:000053">
    <property type="entry name" value="Serine/threonine-protein kinase RIO2"/>
    <property type="match status" value="1"/>
</dbReference>
<protein>
    <recommendedName>
        <fullName evidence="13">Serine/threonine-protein kinase RIO2</fullName>
        <ecNumber evidence="3">2.7.11.1</ecNumber>
    </recommendedName>
    <alternativeName>
        <fullName evidence="14">Serine/threonine-protein kinase rio2</fullName>
    </alternativeName>
</protein>
<dbReference type="Gene3D" id="1.10.10.10">
    <property type="entry name" value="Winged helix-like DNA-binding domain superfamily/Winged helix DNA-binding domain"/>
    <property type="match status" value="1"/>
</dbReference>
<dbReference type="GO" id="GO:0005829">
    <property type="term" value="C:cytosol"/>
    <property type="evidence" value="ECO:0007669"/>
    <property type="project" value="TreeGrafter"/>
</dbReference>
<evidence type="ECO:0000256" key="12">
    <source>
        <dbReference type="ARBA" id="ARBA00048679"/>
    </source>
</evidence>
<keyword evidence="7" id="KW-0547">Nucleotide-binding</keyword>
<evidence type="ECO:0000256" key="13">
    <source>
        <dbReference type="ARBA" id="ARBA00068353"/>
    </source>
</evidence>
<dbReference type="GO" id="GO:0005524">
    <property type="term" value="F:ATP binding"/>
    <property type="evidence" value="ECO:0007669"/>
    <property type="project" value="UniProtKB-KW"/>
</dbReference>
<dbReference type="InterPro" id="IPR015285">
    <property type="entry name" value="RIO2_wHTH_N"/>
</dbReference>
<dbReference type="InterPro" id="IPR030484">
    <property type="entry name" value="Rio2"/>
</dbReference>
<feature type="compositionally biased region" description="Basic and acidic residues" evidence="15">
    <location>
        <begin position="537"/>
        <end position="552"/>
    </location>
</feature>
<keyword evidence="10" id="KW-0460">Magnesium</keyword>
<feature type="compositionally biased region" description="Basic residues" evidence="15">
    <location>
        <begin position="511"/>
        <end position="536"/>
    </location>
</feature>
<dbReference type="InterPro" id="IPR036390">
    <property type="entry name" value="WH_DNA-bd_sf"/>
</dbReference>
<dbReference type="PANTHER" id="PTHR45852:SF1">
    <property type="entry name" value="SERINE_THREONINE-PROTEIN KINASE RIO2"/>
    <property type="match status" value="1"/>
</dbReference>
<comment type="caution">
    <text evidence="17">The sequence shown here is derived from an EMBL/GenBank/DDBJ whole genome shotgun (WGS) entry which is preliminary data.</text>
</comment>
<organism evidence="17 18">
    <name type="scientific">Phanerochaete sordida</name>
    <dbReference type="NCBI Taxonomy" id="48140"/>
    <lineage>
        <taxon>Eukaryota</taxon>
        <taxon>Fungi</taxon>
        <taxon>Dikarya</taxon>
        <taxon>Basidiomycota</taxon>
        <taxon>Agaricomycotina</taxon>
        <taxon>Agaricomycetes</taxon>
        <taxon>Polyporales</taxon>
        <taxon>Phanerochaetaceae</taxon>
        <taxon>Phanerochaete</taxon>
    </lineage>
</organism>
<keyword evidence="18" id="KW-1185">Reference proteome</keyword>
<feature type="compositionally biased region" description="Low complexity" evidence="15">
    <location>
        <begin position="403"/>
        <end position="424"/>
    </location>
</feature>
<feature type="compositionally biased region" description="Low complexity" evidence="15">
    <location>
        <begin position="436"/>
        <end position="448"/>
    </location>
</feature>
<evidence type="ECO:0000256" key="11">
    <source>
        <dbReference type="ARBA" id="ARBA00047899"/>
    </source>
</evidence>
<evidence type="ECO:0000256" key="14">
    <source>
        <dbReference type="ARBA" id="ARBA00068837"/>
    </source>
</evidence>
<feature type="compositionally biased region" description="Acidic residues" evidence="15">
    <location>
        <begin position="333"/>
        <end position="364"/>
    </location>
</feature>
<evidence type="ECO:0000313" key="17">
    <source>
        <dbReference type="EMBL" id="GJE87578.1"/>
    </source>
</evidence>
<evidence type="ECO:0000256" key="8">
    <source>
        <dbReference type="ARBA" id="ARBA00022777"/>
    </source>
</evidence>
<evidence type="ECO:0000256" key="4">
    <source>
        <dbReference type="ARBA" id="ARBA00022527"/>
    </source>
</evidence>
<dbReference type="FunFam" id="3.30.200.20:FF:000052">
    <property type="entry name" value="Serine/threonine-protein kinase RIO2"/>
    <property type="match status" value="1"/>
</dbReference>
<dbReference type="SUPFAM" id="SSF46785">
    <property type="entry name" value="Winged helix' DNA-binding domain"/>
    <property type="match status" value="1"/>
</dbReference>
<dbReference type="InterPro" id="IPR036388">
    <property type="entry name" value="WH-like_DNA-bd_sf"/>
</dbReference>
<keyword evidence="6" id="KW-0479">Metal-binding</keyword>
<keyword evidence="5" id="KW-0808">Transferase</keyword>
<dbReference type="Proteomes" id="UP000703269">
    <property type="component" value="Unassembled WGS sequence"/>
</dbReference>
<dbReference type="EMBL" id="BPQB01000007">
    <property type="protein sequence ID" value="GJE87578.1"/>
    <property type="molecule type" value="Genomic_DNA"/>
</dbReference>
<evidence type="ECO:0000313" key="18">
    <source>
        <dbReference type="Proteomes" id="UP000703269"/>
    </source>
</evidence>
<keyword evidence="8 17" id="KW-0418">Kinase</keyword>
<dbReference type="GO" id="GO:0004674">
    <property type="term" value="F:protein serine/threonine kinase activity"/>
    <property type="evidence" value="ECO:0007669"/>
    <property type="project" value="UniProtKB-KW"/>
</dbReference>
<evidence type="ECO:0000256" key="10">
    <source>
        <dbReference type="ARBA" id="ARBA00022842"/>
    </source>
</evidence>
<evidence type="ECO:0000259" key="16">
    <source>
        <dbReference type="SMART" id="SM00090"/>
    </source>
</evidence>
<feature type="region of interest" description="Disordered" evidence="15">
    <location>
        <begin position="327"/>
        <end position="552"/>
    </location>
</feature>
<comment type="similarity">
    <text evidence="2">Belongs to the protein kinase superfamily. RIO-type Ser/Thr kinase family.</text>
</comment>
<name>A0A9P3G3I1_9APHY</name>
<dbReference type="GO" id="GO:0030688">
    <property type="term" value="C:preribosome, small subunit precursor"/>
    <property type="evidence" value="ECO:0007669"/>
    <property type="project" value="TreeGrafter"/>
</dbReference>
<evidence type="ECO:0000256" key="15">
    <source>
        <dbReference type="SAM" id="MobiDB-lite"/>
    </source>
</evidence>
<dbReference type="SMART" id="SM00090">
    <property type="entry name" value="RIO"/>
    <property type="match status" value="1"/>
</dbReference>
<evidence type="ECO:0000256" key="3">
    <source>
        <dbReference type="ARBA" id="ARBA00012513"/>
    </source>
</evidence>
<keyword evidence="4 17" id="KW-0723">Serine/threonine-protein kinase</keyword>
<proteinExistence type="inferred from homology"/>
<dbReference type="InterPro" id="IPR000687">
    <property type="entry name" value="RIO_kinase"/>
</dbReference>
<feature type="compositionally biased region" description="Basic and acidic residues" evidence="15">
    <location>
        <begin position="495"/>
        <end position="505"/>
    </location>
</feature>
<feature type="compositionally biased region" description="Low complexity" evidence="15">
    <location>
        <begin position="457"/>
        <end position="472"/>
    </location>
</feature>
<dbReference type="GO" id="GO:0046872">
    <property type="term" value="F:metal ion binding"/>
    <property type="evidence" value="ECO:0007669"/>
    <property type="project" value="UniProtKB-KW"/>
</dbReference>
<dbReference type="Gene3D" id="1.10.510.10">
    <property type="entry name" value="Transferase(Phosphotransferase) domain 1"/>
    <property type="match status" value="1"/>
</dbReference>
<evidence type="ECO:0000256" key="6">
    <source>
        <dbReference type="ARBA" id="ARBA00022723"/>
    </source>
</evidence>
<dbReference type="SUPFAM" id="SSF56112">
    <property type="entry name" value="Protein kinase-like (PK-like)"/>
    <property type="match status" value="1"/>
</dbReference>
<evidence type="ECO:0000256" key="7">
    <source>
        <dbReference type="ARBA" id="ARBA00022741"/>
    </source>
</evidence>
<dbReference type="InterPro" id="IPR011009">
    <property type="entry name" value="Kinase-like_dom_sf"/>
</dbReference>
<keyword evidence="9" id="KW-0067">ATP-binding</keyword>
<dbReference type="OrthoDB" id="10258631at2759"/>
<accession>A0A9P3G3I1</accession>
<comment type="catalytic activity">
    <reaction evidence="11">
        <text>L-threonyl-[protein] + ATP = O-phospho-L-threonyl-[protein] + ADP + H(+)</text>
        <dbReference type="Rhea" id="RHEA:46608"/>
        <dbReference type="Rhea" id="RHEA-COMP:11060"/>
        <dbReference type="Rhea" id="RHEA-COMP:11605"/>
        <dbReference type="ChEBI" id="CHEBI:15378"/>
        <dbReference type="ChEBI" id="CHEBI:30013"/>
        <dbReference type="ChEBI" id="CHEBI:30616"/>
        <dbReference type="ChEBI" id="CHEBI:61977"/>
        <dbReference type="ChEBI" id="CHEBI:456216"/>
        <dbReference type="EC" id="2.7.11.1"/>
    </reaction>
</comment>
<dbReference type="Gene3D" id="3.30.200.20">
    <property type="entry name" value="Phosphorylase Kinase, domain 1"/>
    <property type="match status" value="1"/>
</dbReference>
<comment type="catalytic activity">
    <reaction evidence="12">
        <text>L-seryl-[protein] + ATP = O-phospho-L-seryl-[protein] + ADP + H(+)</text>
        <dbReference type="Rhea" id="RHEA:17989"/>
        <dbReference type="Rhea" id="RHEA-COMP:9863"/>
        <dbReference type="Rhea" id="RHEA-COMP:11604"/>
        <dbReference type="ChEBI" id="CHEBI:15378"/>
        <dbReference type="ChEBI" id="CHEBI:29999"/>
        <dbReference type="ChEBI" id="CHEBI:30616"/>
        <dbReference type="ChEBI" id="CHEBI:83421"/>
        <dbReference type="ChEBI" id="CHEBI:456216"/>
        <dbReference type="EC" id="2.7.11.1"/>
    </reaction>
</comment>
<dbReference type="CDD" id="cd05144">
    <property type="entry name" value="RIO2_C"/>
    <property type="match status" value="1"/>
</dbReference>
<dbReference type="GO" id="GO:0030490">
    <property type="term" value="P:maturation of SSU-rRNA"/>
    <property type="evidence" value="ECO:0007669"/>
    <property type="project" value="TreeGrafter"/>
</dbReference>
<dbReference type="InterPro" id="IPR018934">
    <property type="entry name" value="RIO_dom"/>
</dbReference>
<evidence type="ECO:0000256" key="9">
    <source>
        <dbReference type="ARBA" id="ARBA00022840"/>
    </source>
</evidence>
<evidence type="ECO:0000256" key="5">
    <source>
        <dbReference type="ARBA" id="ARBA00022679"/>
    </source>
</evidence>
<dbReference type="EC" id="2.7.11.1" evidence="3"/>
<evidence type="ECO:0000256" key="2">
    <source>
        <dbReference type="ARBA" id="ARBA00009196"/>
    </source>
</evidence>
<sequence length="552" mass="60723">MKLDATDLRYITSEEFRVLTAVEMGSKNHEVVPTPLVVQISALRNGGVNKNLGSLAKRNLVAKVQNARYDGYRLTYGGYDYLAMRALSKRDTMYSVGNQIGVGKESDIYIVANHEGEEMVLKLHRLGRVSFRSVKEKRDYMGKRKSASWMYMSRLAAQKEYAFMKVLYEHGFPVPRPVDQARHTILMEFIDAYPLRQVSDVASPGALYSTLMDLIVRFAHAGLIHGDYNEFNILIRRETGEPVVIDFPQMVSTSHANAEFYFNRDVECIRRFFRRRFNYESKLYPRFKSTMKEGGEQEGPGFRLDVVVAASGFKKSDQKVLEEYMEAVKETEGGDEDEDDSEDDGDDDEEEEMEEEESDDDGAADGEAQTVAGDNGALARHHPGPAAPADVGSSSLAPGSSRGAEGSGFPAGSSSPRRSRSPPADGLAGAPLSPVDARALSRSPPASRHSSRERSRASGGSAAGDSDSDSNAGAGGSDAEVAELTERAAGLSVSRQERELRERAAAEASRVRARQQRKYHSKRGAQKVGGRHKGSKAKQDTRVKPDRGGFWD</sequence>
<dbReference type="GO" id="GO:0005634">
    <property type="term" value="C:nucleus"/>
    <property type="evidence" value="ECO:0007669"/>
    <property type="project" value="TreeGrafter"/>
</dbReference>
<reference evidence="17 18" key="1">
    <citation type="submission" date="2021-08" db="EMBL/GenBank/DDBJ databases">
        <title>Draft Genome Sequence of Phanerochaete sordida strain YK-624.</title>
        <authorList>
            <person name="Mori T."/>
            <person name="Dohra H."/>
            <person name="Suzuki T."/>
            <person name="Kawagishi H."/>
            <person name="Hirai H."/>
        </authorList>
    </citation>
    <scope>NUCLEOTIDE SEQUENCE [LARGE SCALE GENOMIC DNA]</scope>
    <source>
        <strain evidence="17 18">YK-624</strain>
    </source>
</reference>
<dbReference type="AlphaFoldDB" id="A0A9P3G3I1"/>
<evidence type="ECO:0000256" key="1">
    <source>
        <dbReference type="ARBA" id="ARBA00001946"/>
    </source>
</evidence>
<gene>
    <name evidence="17" type="ORF">PsYK624_036610</name>
</gene>